<sequence>MKKIINIDRKPIVVDTDTAEVKAINRSARGIDDIYVIPEDAHIEWESKFFPDKTIEVDAKKNDILVTFYDRDLGADFVIVKSEDWLKALNNAKEADQKRKEEWAAKQKENKPRSLVCDDACCGDACCESC</sequence>
<reference evidence="1" key="1">
    <citation type="journal article" date="2021" name="Proc. Natl. Acad. Sci. U.S.A.">
        <title>A Catalog of Tens of Thousands of Viruses from Human Metagenomes Reveals Hidden Associations with Chronic Diseases.</title>
        <authorList>
            <person name="Tisza M.J."/>
            <person name="Buck C.B."/>
        </authorList>
    </citation>
    <scope>NUCLEOTIDE SEQUENCE</scope>
    <source>
        <strain evidence="1">CtBM815</strain>
    </source>
</reference>
<name>A0A8S5RJZ6_9VIRU</name>
<accession>A0A8S5RJZ6</accession>
<protein>
    <submittedName>
        <fullName evidence="1">Uncharacterized protein</fullName>
    </submittedName>
</protein>
<proteinExistence type="predicted"/>
<dbReference type="EMBL" id="BK059109">
    <property type="protein sequence ID" value="DAE31718.1"/>
    <property type="molecule type" value="Genomic_DNA"/>
</dbReference>
<organism evidence="1">
    <name type="scientific">virus sp. ctBM815</name>
    <dbReference type="NCBI Taxonomy" id="2825806"/>
    <lineage>
        <taxon>Viruses</taxon>
    </lineage>
</organism>
<evidence type="ECO:0000313" key="1">
    <source>
        <dbReference type="EMBL" id="DAE31718.1"/>
    </source>
</evidence>